<evidence type="ECO:0000259" key="7">
    <source>
        <dbReference type="SMART" id="SM00906"/>
    </source>
</evidence>
<evidence type="ECO:0000256" key="4">
    <source>
        <dbReference type="ARBA" id="ARBA00023163"/>
    </source>
</evidence>
<feature type="region of interest" description="Disordered" evidence="6">
    <location>
        <begin position="101"/>
        <end position="145"/>
    </location>
</feature>
<feature type="domain" description="Xylanolytic transcriptional activator regulatory" evidence="7">
    <location>
        <begin position="349"/>
        <end position="436"/>
    </location>
</feature>
<evidence type="ECO:0000313" key="8">
    <source>
        <dbReference type="EMBL" id="RDB28416.1"/>
    </source>
</evidence>
<evidence type="ECO:0000313" key="9">
    <source>
        <dbReference type="Proteomes" id="UP000076154"/>
    </source>
</evidence>
<dbReference type="OrthoDB" id="39175at2759"/>
<organism evidence="8 9">
    <name type="scientific">Hypsizygus marmoreus</name>
    <name type="common">White beech mushroom</name>
    <name type="synonym">Agaricus marmoreus</name>
    <dbReference type="NCBI Taxonomy" id="39966"/>
    <lineage>
        <taxon>Eukaryota</taxon>
        <taxon>Fungi</taxon>
        <taxon>Dikarya</taxon>
        <taxon>Basidiomycota</taxon>
        <taxon>Agaricomycotina</taxon>
        <taxon>Agaricomycetes</taxon>
        <taxon>Agaricomycetidae</taxon>
        <taxon>Agaricales</taxon>
        <taxon>Tricholomatineae</taxon>
        <taxon>Lyophyllaceae</taxon>
        <taxon>Hypsizygus</taxon>
    </lineage>
</organism>
<dbReference type="STRING" id="39966.A0A369KBU3"/>
<feature type="compositionally biased region" description="Polar residues" evidence="6">
    <location>
        <begin position="108"/>
        <end position="135"/>
    </location>
</feature>
<dbReference type="CDD" id="cd12148">
    <property type="entry name" value="fungal_TF_MHR"/>
    <property type="match status" value="1"/>
</dbReference>
<dbReference type="PANTHER" id="PTHR47338:SF29">
    <property type="entry name" value="ZN(2)-C6 FUNGAL-TYPE DOMAIN-CONTAINING PROTEIN"/>
    <property type="match status" value="1"/>
</dbReference>
<evidence type="ECO:0000256" key="5">
    <source>
        <dbReference type="ARBA" id="ARBA00023242"/>
    </source>
</evidence>
<feature type="region of interest" description="Disordered" evidence="6">
    <location>
        <begin position="1"/>
        <end position="29"/>
    </location>
</feature>
<feature type="compositionally biased region" description="Polar residues" evidence="6">
    <location>
        <begin position="1"/>
        <end position="17"/>
    </location>
</feature>
<feature type="compositionally biased region" description="Polar residues" evidence="6">
    <location>
        <begin position="165"/>
        <end position="174"/>
    </location>
</feature>
<accession>A0A369KBU3</accession>
<reference evidence="8" key="1">
    <citation type="submission" date="2018-04" db="EMBL/GenBank/DDBJ databases">
        <title>Whole genome sequencing of Hypsizygus marmoreus.</title>
        <authorList>
            <person name="Choi I.-G."/>
            <person name="Min B."/>
            <person name="Kim J.-G."/>
            <person name="Kim S."/>
            <person name="Oh Y.-L."/>
            <person name="Kong W.-S."/>
            <person name="Park H."/>
            <person name="Jeong J."/>
            <person name="Song E.-S."/>
        </authorList>
    </citation>
    <scope>NUCLEOTIDE SEQUENCE [LARGE SCALE GENOMIC DNA]</scope>
    <source>
        <strain evidence="8">51987-8</strain>
    </source>
</reference>
<dbReference type="GO" id="GO:0000981">
    <property type="term" value="F:DNA-binding transcription factor activity, RNA polymerase II-specific"/>
    <property type="evidence" value="ECO:0007669"/>
    <property type="project" value="InterPro"/>
</dbReference>
<sequence>MPKVPQSSSNRGVSSDGTGAHPNVLKRNQACHQCRRRKLVTHAPPGTNLPPKPECTFDDVAESATVVSEGPKSKYEKLENRISELEALLLQKDAAVAAAAAAARENSPRQSETLSVDSTPLPQPPSGTSGNTIVPSTEFKPFPANHQADTSSSVVLAQYHNGNGMTRTYSQNQGHLPPQDISVSNDSSVLRSSAEPSYGLDMIWPNWPANLPEPQLLRHLVEVFFVFHPHANRLLHAPSFMQTLTLPPIHPKFPSTPVLHAICAIGSLYTAAVTSPPLPNFMESPPDEIFLEKQRLKEQRHDSFAEQQAKYARETAERLNSLGEDLFQVFQANIILSWFYWSHSRWVDIFLFSAHSMRLAVPLGLNMCPPFHSISKSERPPSILPPARTVIEDEMRRNAFWLAYATERQHGCGNGWALSLDDQDVSQLLPVRGEQFEHGILVAPQDRQWAHTRDLLLVHPDKQTDSFILYVKGTIMLSQVKSFNLRFRTRHFAGDASVTSHSGDTLNSSEPIDPRGSPAFIELDHIVSSFRASFPVHLRNPIADNIVDNHLYTTFLMPHVATIVLHDPHADVQQSGCISALKILTAARAILDLIYSVWSTSFDISLLDSFCSFCWFVGGRVLVRFLQAALDAKSMDQISTLRAELDFVHSAIAKVGQRIPLAFRFARLLEDLILKKCGPASGIPAQITFPRPLEPEMMQAMFEQSCNPGQIFGSYLLQP</sequence>
<gene>
    <name evidence="8" type="ORF">Hypma_015426</name>
</gene>
<dbReference type="PANTHER" id="PTHR47338">
    <property type="entry name" value="ZN(II)2CYS6 TRANSCRIPTION FACTOR (EUROFUNG)-RELATED"/>
    <property type="match status" value="1"/>
</dbReference>
<comment type="subcellular location">
    <subcellularLocation>
        <location evidence="1">Nucleus</location>
    </subcellularLocation>
</comment>
<dbReference type="Pfam" id="PF04082">
    <property type="entry name" value="Fungal_trans"/>
    <property type="match status" value="1"/>
</dbReference>
<comment type="caution">
    <text evidence="8">The sequence shown here is derived from an EMBL/GenBank/DDBJ whole genome shotgun (WGS) entry which is preliminary data.</text>
</comment>
<keyword evidence="9" id="KW-1185">Reference proteome</keyword>
<evidence type="ECO:0000256" key="1">
    <source>
        <dbReference type="ARBA" id="ARBA00004123"/>
    </source>
</evidence>
<keyword evidence="2" id="KW-0479">Metal-binding</keyword>
<dbReference type="GO" id="GO:0008270">
    <property type="term" value="F:zinc ion binding"/>
    <property type="evidence" value="ECO:0007669"/>
    <property type="project" value="InterPro"/>
</dbReference>
<dbReference type="GO" id="GO:0005634">
    <property type="term" value="C:nucleus"/>
    <property type="evidence" value="ECO:0007669"/>
    <property type="project" value="UniProtKB-SubCell"/>
</dbReference>
<proteinExistence type="predicted"/>
<keyword evidence="4" id="KW-0804">Transcription</keyword>
<evidence type="ECO:0000256" key="3">
    <source>
        <dbReference type="ARBA" id="ARBA00023015"/>
    </source>
</evidence>
<evidence type="ECO:0000256" key="2">
    <source>
        <dbReference type="ARBA" id="ARBA00022723"/>
    </source>
</evidence>
<keyword evidence="5" id="KW-0539">Nucleus</keyword>
<dbReference type="AlphaFoldDB" id="A0A369KBU3"/>
<dbReference type="InterPro" id="IPR007219">
    <property type="entry name" value="XnlR_reg_dom"/>
</dbReference>
<evidence type="ECO:0000256" key="6">
    <source>
        <dbReference type="SAM" id="MobiDB-lite"/>
    </source>
</evidence>
<name>A0A369KBU3_HYPMA</name>
<dbReference type="Proteomes" id="UP000076154">
    <property type="component" value="Unassembled WGS sequence"/>
</dbReference>
<dbReference type="InterPro" id="IPR050815">
    <property type="entry name" value="TF_fung"/>
</dbReference>
<feature type="region of interest" description="Disordered" evidence="6">
    <location>
        <begin position="165"/>
        <end position="185"/>
    </location>
</feature>
<protein>
    <recommendedName>
        <fullName evidence="7">Xylanolytic transcriptional activator regulatory domain-containing protein</fullName>
    </recommendedName>
</protein>
<dbReference type="GO" id="GO:0003677">
    <property type="term" value="F:DNA binding"/>
    <property type="evidence" value="ECO:0007669"/>
    <property type="project" value="InterPro"/>
</dbReference>
<dbReference type="SMART" id="SM00906">
    <property type="entry name" value="Fungal_trans"/>
    <property type="match status" value="1"/>
</dbReference>
<dbReference type="GO" id="GO:0006351">
    <property type="term" value="P:DNA-templated transcription"/>
    <property type="evidence" value="ECO:0007669"/>
    <property type="project" value="InterPro"/>
</dbReference>
<keyword evidence="3" id="KW-0805">Transcription regulation</keyword>
<dbReference type="InParanoid" id="A0A369KBU3"/>
<dbReference type="EMBL" id="LUEZ02000010">
    <property type="protein sequence ID" value="RDB28416.1"/>
    <property type="molecule type" value="Genomic_DNA"/>
</dbReference>